<dbReference type="EMBL" id="JAOWKX010000004">
    <property type="protein sequence ID" value="MCV2884746.1"/>
    <property type="molecule type" value="Genomic_DNA"/>
</dbReference>
<evidence type="ECO:0000313" key="6">
    <source>
        <dbReference type="Proteomes" id="UP001652504"/>
    </source>
</evidence>
<evidence type="ECO:0000256" key="2">
    <source>
        <dbReference type="ARBA" id="ARBA00022803"/>
    </source>
</evidence>
<evidence type="ECO:0000313" key="5">
    <source>
        <dbReference type="EMBL" id="MCV2884746.1"/>
    </source>
</evidence>
<evidence type="ECO:0000256" key="4">
    <source>
        <dbReference type="SAM" id="SignalP"/>
    </source>
</evidence>
<dbReference type="Proteomes" id="UP001652504">
    <property type="component" value="Unassembled WGS sequence"/>
</dbReference>
<dbReference type="PROSITE" id="PS50005">
    <property type="entry name" value="TPR"/>
    <property type="match status" value="2"/>
</dbReference>
<dbReference type="InterPro" id="IPR051012">
    <property type="entry name" value="CellSynth/LPSAsmb/PSIAsmb"/>
</dbReference>
<keyword evidence="1" id="KW-0677">Repeat</keyword>
<feature type="signal peptide" evidence="4">
    <location>
        <begin position="1"/>
        <end position="21"/>
    </location>
</feature>
<dbReference type="RefSeq" id="WP_263712032.1">
    <property type="nucleotide sequence ID" value="NZ_JAOWKX010000004.1"/>
</dbReference>
<proteinExistence type="predicted"/>
<feature type="chain" id="PRO_5046428877" evidence="4">
    <location>
        <begin position="22"/>
        <end position="389"/>
    </location>
</feature>
<feature type="repeat" description="TPR" evidence="3">
    <location>
        <begin position="306"/>
        <end position="339"/>
    </location>
</feature>
<dbReference type="Pfam" id="PF13414">
    <property type="entry name" value="TPR_11"/>
    <property type="match status" value="1"/>
</dbReference>
<protein>
    <submittedName>
        <fullName evidence="5">Tetratricopeptide repeat protein</fullName>
    </submittedName>
</protein>
<accession>A0ABT3A8V8</accession>
<dbReference type="PROSITE" id="PS51257">
    <property type="entry name" value="PROKAR_LIPOPROTEIN"/>
    <property type="match status" value="1"/>
</dbReference>
<feature type="repeat" description="TPR" evidence="3">
    <location>
        <begin position="238"/>
        <end position="271"/>
    </location>
</feature>
<keyword evidence="6" id="KW-1185">Reference proteome</keyword>
<evidence type="ECO:0000256" key="3">
    <source>
        <dbReference type="PROSITE-ProRule" id="PRU00339"/>
    </source>
</evidence>
<dbReference type="Pfam" id="PF13181">
    <property type="entry name" value="TPR_8"/>
    <property type="match status" value="1"/>
</dbReference>
<dbReference type="PANTHER" id="PTHR45586">
    <property type="entry name" value="TPR REPEAT-CONTAINING PROTEIN PA4667"/>
    <property type="match status" value="1"/>
</dbReference>
<keyword evidence="4" id="KW-0732">Signal</keyword>
<dbReference type="InterPro" id="IPR011990">
    <property type="entry name" value="TPR-like_helical_dom_sf"/>
</dbReference>
<reference evidence="5 6" key="1">
    <citation type="submission" date="2022-10" db="EMBL/GenBank/DDBJ databases">
        <title>Aestuariibacter sp. AA17 isolated from Montipora capitata coral fragment.</title>
        <authorList>
            <person name="Emsley S.A."/>
            <person name="Pfannmuller K.M."/>
            <person name="Loughran R.M."/>
            <person name="Shlafstein M."/>
            <person name="Papke E."/>
            <person name="Saw J.H."/>
            <person name="Ushijima B."/>
            <person name="Videau P."/>
        </authorList>
    </citation>
    <scope>NUCLEOTIDE SEQUENCE [LARGE SCALE GENOMIC DNA]</scope>
    <source>
        <strain evidence="5 6">AA17</strain>
    </source>
</reference>
<dbReference type="SUPFAM" id="SSF48452">
    <property type="entry name" value="TPR-like"/>
    <property type="match status" value="1"/>
</dbReference>
<dbReference type="SMART" id="SM00028">
    <property type="entry name" value="TPR"/>
    <property type="match status" value="4"/>
</dbReference>
<evidence type="ECO:0000256" key="1">
    <source>
        <dbReference type="ARBA" id="ARBA00022737"/>
    </source>
</evidence>
<dbReference type="InterPro" id="IPR019734">
    <property type="entry name" value="TPR_rpt"/>
</dbReference>
<comment type="caution">
    <text evidence="5">The sequence shown here is derived from an EMBL/GenBank/DDBJ whole genome shotgun (WGS) entry which is preliminary data.</text>
</comment>
<sequence length="389" mass="44648">MKPLYTVFCALSLTSVLLVSGCQSTHVQEVAAPVQVINDTAFPDHTLFAIESPDEIFALNEEARQFIRTEIKPVMDVHARMKTLARKIFDRTDFNLLYMASANTVASETFDNRAANCLSMSILTYSLAKEAGFEVKFQEVDIPEYWTRQAGFSLLNGHINLQMFPRTEVNVIHLMSSGLEVDFDPQPIRQHFPKRYVDKSTVLAMFYNNKGAEALLKASYSKAYAYFKEAVKFDAQFDSVWVNLGLLYRFNGFHQLAEMSYDHALAIAPGNMTAVENLAYLYRITGREQLADALSTKVELARKDNPYYHFILGEQAFEKALFDDALEHYRTALRLDRSKHEVYFGLAKVYYQLGDISRSQRYLERAKAKSRNDQDRERYQGKLNLFSKL</sequence>
<dbReference type="Gene3D" id="1.25.40.10">
    <property type="entry name" value="Tetratricopeptide repeat domain"/>
    <property type="match status" value="2"/>
</dbReference>
<name>A0ABT3A8V8_9ALTE</name>
<keyword evidence="2 3" id="KW-0802">TPR repeat</keyword>
<organism evidence="5 6">
    <name type="scientific">Fluctibacter corallii</name>
    <dbReference type="NCBI Taxonomy" id="2984329"/>
    <lineage>
        <taxon>Bacteria</taxon>
        <taxon>Pseudomonadati</taxon>
        <taxon>Pseudomonadota</taxon>
        <taxon>Gammaproteobacteria</taxon>
        <taxon>Alteromonadales</taxon>
        <taxon>Alteromonadaceae</taxon>
        <taxon>Fluctibacter</taxon>
    </lineage>
</organism>
<dbReference type="PANTHER" id="PTHR45586:SF1">
    <property type="entry name" value="LIPOPOLYSACCHARIDE ASSEMBLY PROTEIN B"/>
    <property type="match status" value="1"/>
</dbReference>
<gene>
    <name evidence="5" type="ORF">OE749_08560</name>
</gene>